<dbReference type="EMBL" id="SDMP01000005">
    <property type="protein sequence ID" value="RYR56251.1"/>
    <property type="molecule type" value="Genomic_DNA"/>
</dbReference>
<protein>
    <submittedName>
        <fullName evidence="1">Uncharacterized protein</fullName>
    </submittedName>
</protein>
<keyword evidence="2" id="KW-1185">Reference proteome</keyword>
<evidence type="ECO:0000313" key="1">
    <source>
        <dbReference type="EMBL" id="RYR56251.1"/>
    </source>
</evidence>
<sequence>MHRLMAMFPCHVPGLSRESEPRYMRNCHNCSDPIEHSPKW</sequence>
<accession>A0A445CZC4</accession>
<organism evidence="1 2">
    <name type="scientific">Arachis hypogaea</name>
    <name type="common">Peanut</name>
    <dbReference type="NCBI Taxonomy" id="3818"/>
    <lineage>
        <taxon>Eukaryota</taxon>
        <taxon>Viridiplantae</taxon>
        <taxon>Streptophyta</taxon>
        <taxon>Embryophyta</taxon>
        <taxon>Tracheophyta</taxon>
        <taxon>Spermatophyta</taxon>
        <taxon>Magnoliopsida</taxon>
        <taxon>eudicotyledons</taxon>
        <taxon>Gunneridae</taxon>
        <taxon>Pentapetalae</taxon>
        <taxon>rosids</taxon>
        <taxon>fabids</taxon>
        <taxon>Fabales</taxon>
        <taxon>Fabaceae</taxon>
        <taxon>Papilionoideae</taxon>
        <taxon>50 kb inversion clade</taxon>
        <taxon>dalbergioids sensu lato</taxon>
        <taxon>Dalbergieae</taxon>
        <taxon>Pterocarpus clade</taxon>
        <taxon>Arachis</taxon>
    </lineage>
</organism>
<proteinExistence type="predicted"/>
<evidence type="ECO:0000313" key="2">
    <source>
        <dbReference type="Proteomes" id="UP000289738"/>
    </source>
</evidence>
<gene>
    <name evidence="1" type="ORF">Ahy_A05g022005</name>
</gene>
<dbReference type="AlphaFoldDB" id="A0A445CZC4"/>
<comment type="caution">
    <text evidence="1">The sequence shown here is derived from an EMBL/GenBank/DDBJ whole genome shotgun (WGS) entry which is preliminary data.</text>
</comment>
<name>A0A445CZC4_ARAHY</name>
<reference evidence="1 2" key="1">
    <citation type="submission" date="2019-01" db="EMBL/GenBank/DDBJ databases">
        <title>Sequencing of cultivated peanut Arachis hypogaea provides insights into genome evolution and oil improvement.</title>
        <authorList>
            <person name="Chen X."/>
        </authorList>
    </citation>
    <scope>NUCLEOTIDE SEQUENCE [LARGE SCALE GENOMIC DNA]</scope>
    <source>
        <strain evidence="2">cv. Fuhuasheng</strain>
        <tissue evidence="1">Leaves</tissue>
    </source>
</reference>
<dbReference type="Proteomes" id="UP000289738">
    <property type="component" value="Chromosome A05"/>
</dbReference>